<dbReference type="InterPro" id="IPR029058">
    <property type="entry name" value="AB_hydrolase_fold"/>
</dbReference>
<dbReference type="OrthoDB" id="596779at2"/>
<evidence type="ECO:0000313" key="6">
    <source>
        <dbReference type="Proteomes" id="UP000308271"/>
    </source>
</evidence>
<keyword evidence="6" id="KW-1185">Reference proteome</keyword>
<protein>
    <submittedName>
        <fullName evidence="5">Uncharacterized protein</fullName>
    </submittedName>
</protein>
<dbReference type="Gene3D" id="3.40.50.1820">
    <property type="entry name" value="alpha/beta hydrolase"/>
    <property type="match status" value="1"/>
</dbReference>
<evidence type="ECO:0000256" key="3">
    <source>
        <dbReference type="ARBA" id="ARBA00022824"/>
    </source>
</evidence>
<dbReference type="InterPro" id="IPR052374">
    <property type="entry name" value="SERAC1"/>
</dbReference>
<dbReference type="SUPFAM" id="SSF53474">
    <property type="entry name" value="alpha/beta-Hydrolases"/>
    <property type="match status" value="1"/>
</dbReference>
<dbReference type="InterPro" id="IPR011990">
    <property type="entry name" value="TPR-like_helical_dom_sf"/>
</dbReference>
<evidence type="ECO:0000256" key="2">
    <source>
        <dbReference type="ARBA" id="ARBA00004370"/>
    </source>
</evidence>
<reference evidence="5 6" key="1">
    <citation type="submission" date="2019-05" db="EMBL/GenBank/DDBJ databases">
        <title>Draft Whole-Genome sequence of the green sulfur bacterium Chlorobaculum thiosulfatiphilum DSM 249.</title>
        <authorList>
            <person name="Meyer T.E."/>
            <person name="Kyndt J.A."/>
        </authorList>
    </citation>
    <scope>NUCLEOTIDE SEQUENCE [LARGE SCALE GENOMIC DNA]</scope>
    <source>
        <strain evidence="5 6">DSM 249</strain>
    </source>
</reference>
<dbReference type="SUPFAM" id="SSF48452">
    <property type="entry name" value="TPR-like"/>
    <property type="match status" value="1"/>
</dbReference>
<accession>A0A5C4S928</accession>
<dbReference type="PANTHER" id="PTHR48182:SF2">
    <property type="entry name" value="PROTEIN SERAC1"/>
    <property type="match status" value="1"/>
</dbReference>
<dbReference type="RefSeq" id="WP_139456579.1">
    <property type="nucleotide sequence ID" value="NZ_VDCH01000007.1"/>
</dbReference>
<dbReference type="GO" id="GO:0016020">
    <property type="term" value="C:membrane"/>
    <property type="evidence" value="ECO:0007669"/>
    <property type="project" value="UniProtKB-SubCell"/>
</dbReference>
<comment type="subcellular location">
    <subcellularLocation>
        <location evidence="1">Endoplasmic reticulum</location>
    </subcellularLocation>
    <subcellularLocation>
        <location evidence="2">Membrane</location>
    </subcellularLocation>
</comment>
<dbReference type="Proteomes" id="UP000308271">
    <property type="component" value="Unassembled WGS sequence"/>
</dbReference>
<comment type="caution">
    <text evidence="5">The sequence shown here is derived from an EMBL/GenBank/DDBJ whole genome shotgun (WGS) entry which is preliminary data.</text>
</comment>
<organism evidence="5 6">
    <name type="scientific">Chlorobaculum thiosulfatiphilum</name>
    <name type="common">Chlorobium limicola f.sp. thiosulfatophilum</name>
    <dbReference type="NCBI Taxonomy" id="115852"/>
    <lineage>
        <taxon>Bacteria</taxon>
        <taxon>Pseudomonadati</taxon>
        <taxon>Chlorobiota</taxon>
        <taxon>Chlorobiia</taxon>
        <taxon>Chlorobiales</taxon>
        <taxon>Chlorobiaceae</taxon>
        <taxon>Chlorobaculum</taxon>
    </lineage>
</organism>
<evidence type="ECO:0000256" key="4">
    <source>
        <dbReference type="ARBA" id="ARBA00023136"/>
    </source>
</evidence>
<name>A0A5C4S928_CHLTI</name>
<keyword evidence="4" id="KW-0472">Membrane</keyword>
<keyword evidence="3" id="KW-0256">Endoplasmic reticulum</keyword>
<sequence length="1572" mass="177954">MSELIQISGCENVNRKADVIFVHGLGGDARETWRYGKDDSTSWPHWLGEDFPEIGVWSLDYEASPTKSKVFSKILGFGSKNSGHAQSLPDRAWEVLTYLTQNGLGTRPLMFICHSMGGLLVKQLLRKASDKPDEPCMQDLLHQTKVIFFLSTPHSGAELASFLDALKKIFRTTKSIKDLRMHDAHLRDLLEWYRGQAQRLGIETRTYYETKPVNGFLSVVNPSSAHPGVGSAPIALDEDHISISRPLNRNTHIYGAASNLLKSHVLISITVNSSISTSNASNESITIASPQADQLISVIQSQANTINRLTSPPPPGAPYEVTKYLAKEAQDWNYQLPFLQRSQHVSGIVTEEVFKSSEDRLSLINIDDLFEKYETAKDIENEILSQLSLWNNDTALSLAGKLKEYIEKTNISESKRFLNYLFLIARVHVSCAENKDSESAKHIERAKKLFNKIDKYLAVSPRPELAADVFALRGSIEKIKNGEDAALEYLADREDPYAIRIRLAIYLRKNDLEAAIRLIDVRPPHLKWCDLGVAAYAGAGHRAKALKLVDWANAQDKKNKYPQCVVLLADASLVRALINQEPGQNILPQNLTETEKSAIQQVLKDIDPVLSVIMSRGSIDSELAAYAVNIAWKAYIFLGKPEEVAKMTRLMSTRTPIQLDVARSVMSGFITPPPDLPQRLRNDYPDDLNANILAAVIESKMGQPETAYDSARKLLVLADTNEKKDELFKLFQHLVQELDGDTLDECEKIARPLVDHNPRMQAMFDANQFLRNGKPDMALDVLDRYPAMDDVFWMQLRGEALRLNGRLPEAVEMFRLASLQTGSTELLHQAANLAFQAEKVVDAVRLYEELMAAQPDNHAARSSLAFLYAFNLHDIGKAAIHYQALHDAEPSNHIYTINLAVCFAQLYRPHESLALYDEECKVEQPEIRAVLGRSELYLSLGKPDEACDSIKNFRDCFWEIPDFLLACMNTAYAAGDEEFAHAALSKLNELRVAKKVDEHSFHLVQTDEAIEMFKESFKATEDRKKHIHTEILTGRMPWVLVAQAFGDAVYWSWRLRTQELKWINDDQINRACYSIYSTNGFHAGQMDDGKRALLPLECPVSGTTIVADLSALISLHRLDLLDKAADYFGEILIPEQYLATVLEDGKKMVFHQRSKQRTADEINRYVADEVITIEQNGRNDPIFIVDEYNETDGHRYHLIDVIAPIYEAGLVDELTYERVKRVCLKPSSVDGEHPPIGHFQSVHIELLSLETLTSFGLLDQITKFYRVYITSEARIEVRQRLDLLCFQEETRVWHFDLWNRIRDDKRFRFVRQPLPQGVQINIRDNKNVIAFFSSFMAQDQRLPLLADDRVCQAMTLNVQDNAPYGSFGSDAVVLALHESERLNDTEAAAAILTMMRWRYRFIVPTAKILKTYAAQYRMNPPGLPLQEVAEYVHDCMRDTGLFGGLEKTDFTQSMSMQLYMSWMQILASWIVDLWLDDKISKGAASRLTEWCVQEFLPSQPRVVPGAIKGRMGSLVEKILITHMLLNSNSIDDDERVSDALMAVKSALKLSQEEYLSIVTEILNDTQRTDSES</sequence>
<evidence type="ECO:0000313" key="5">
    <source>
        <dbReference type="EMBL" id="TNJ39271.1"/>
    </source>
</evidence>
<gene>
    <name evidence="5" type="ORF">FGF66_04915</name>
</gene>
<dbReference type="EMBL" id="VDCH01000007">
    <property type="protein sequence ID" value="TNJ39271.1"/>
    <property type="molecule type" value="Genomic_DNA"/>
</dbReference>
<proteinExistence type="predicted"/>
<dbReference type="Gene3D" id="1.25.40.10">
    <property type="entry name" value="Tetratricopeptide repeat domain"/>
    <property type="match status" value="1"/>
</dbReference>
<evidence type="ECO:0000256" key="1">
    <source>
        <dbReference type="ARBA" id="ARBA00004240"/>
    </source>
</evidence>
<dbReference type="PANTHER" id="PTHR48182">
    <property type="entry name" value="PROTEIN SERAC1"/>
    <property type="match status" value="1"/>
</dbReference>